<reference evidence="2" key="1">
    <citation type="journal article" date="2019" name="Int. J. Syst. Evol. Microbiol.">
        <title>The Global Catalogue of Microorganisms (GCM) 10K type strain sequencing project: providing services to taxonomists for standard genome sequencing and annotation.</title>
        <authorList>
            <consortium name="The Broad Institute Genomics Platform"/>
            <consortium name="The Broad Institute Genome Sequencing Center for Infectious Disease"/>
            <person name="Wu L."/>
            <person name="Ma J."/>
        </authorList>
    </citation>
    <scope>NUCLEOTIDE SEQUENCE [LARGE SCALE GENOMIC DNA]</scope>
    <source>
        <strain evidence="2">JCM 3106</strain>
    </source>
</reference>
<evidence type="ECO:0000313" key="2">
    <source>
        <dbReference type="Proteomes" id="UP001499930"/>
    </source>
</evidence>
<gene>
    <name evidence="1" type="ORF">GCM10017559_76600</name>
</gene>
<evidence type="ECO:0000313" key="1">
    <source>
        <dbReference type="EMBL" id="GAA3037403.1"/>
    </source>
</evidence>
<sequence length="79" mass="8801">MPLLDGTERLGVLRISAPPGDGRAQEDMRHLASMAALLLASKRQQSDSYARMVRTRPMNVAAEMQWNLLPAPISPTTRW</sequence>
<accession>A0ABP6LDZ3</accession>
<proteinExistence type="predicted"/>
<evidence type="ECO:0008006" key="3">
    <source>
        <dbReference type="Google" id="ProtNLM"/>
    </source>
</evidence>
<dbReference type="Proteomes" id="UP001499930">
    <property type="component" value="Unassembled WGS sequence"/>
</dbReference>
<organism evidence="1 2">
    <name type="scientific">Streptosporangium longisporum</name>
    <dbReference type="NCBI Taxonomy" id="46187"/>
    <lineage>
        <taxon>Bacteria</taxon>
        <taxon>Bacillati</taxon>
        <taxon>Actinomycetota</taxon>
        <taxon>Actinomycetes</taxon>
        <taxon>Streptosporangiales</taxon>
        <taxon>Streptosporangiaceae</taxon>
        <taxon>Streptosporangium</taxon>
    </lineage>
</organism>
<keyword evidence="2" id="KW-1185">Reference proteome</keyword>
<protein>
    <recommendedName>
        <fullName evidence="3">GAF domain-containing protein</fullName>
    </recommendedName>
</protein>
<name>A0ABP6LDZ3_9ACTN</name>
<dbReference type="EMBL" id="BAAAWD010000026">
    <property type="protein sequence ID" value="GAA3037403.1"/>
    <property type="molecule type" value="Genomic_DNA"/>
</dbReference>
<comment type="caution">
    <text evidence="1">The sequence shown here is derived from an EMBL/GenBank/DDBJ whole genome shotgun (WGS) entry which is preliminary data.</text>
</comment>